<evidence type="ECO:0000313" key="2">
    <source>
        <dbReference type="Proteomes" id="UP000202160"/>
    </source>
</evidence>
<accession>A0A160DG47</accession>
<name>A0A160DG47_9CAUD</name>
<dbReference type="EMBL" id="KU998249">
    <property type="protein sequence ID" value="ANA87030.1"/>
    <property type="molecule type" value="Genomic_DNA"/>
</dbReference>
<protein>
    <submittedName>
        <fullName evidence="1">Uncharacterized protein</fullName>
    </submittedName>
</protein>
<proteinExistence type="predicted"/>
<sequence length="137" mass="15368">MTRPTATYIVREGAFDVDVVDTRTDVIVKSYKRLGNAINKARELNRATASLEAEGLPVNPPKVRTLSEIAGEIDRTWKKPYFGAVPYIEAMRALESVDDKYGWDSGDSVVRYFLVNAGTWRGEDAKRIKAELKAMVK</sequence>
<dbReference type="OrthoDB" id="14117at10239"/>
<evidence type="ECO:0000313" key="1">
    <source>
        <dbReference type="EMBL" id="ANA87030.1"/>
    </source>
</evidence>
<dbReference type="GeneID" id="28378747"/>
<reference evidence="1 2" key="1">
    <citation type="submission" date="2016-03" db="EMBL/GenBank/DDBJ databases">
        <authorList>
            <person name="Montgomery M.T."/>
            <person name="Guerrero C.A."/>
            <person name="Mavrich T.N."/>
            <person name="Pope W.H."/>
            <person name="Garlena R.A."/>
            <person name="Russell D.A."/>
            <person name="Jacobs-Sera D."/>
            <person name="Hendrix R.W."/>
            <person name="Hatfull G.F."/>
        </authorList>
    </citation>
    <scope>NUCLEOTIDE SEQUENCE [LARGE SCALE GENOMIC DNA]</scope>
</reference>
<dbReference type="Proteomes" id="UP000202160">
    <property type="component" value="Segment"/>
</dbReference>
<dbReference type="KEGG" id="vg:28378747"/>
<organism evidence="1 2">
    <name type="scientific">Gordonia phage Soups</name>
    <dbReference type="NCBI Taxonomy" id="1838079"/>
    <lineage>
        <taxon>Viruses</taxon>
        <taxon>Duplodnaviria</taxon>
        <taxon>Heunggongvirae</taxon>
        <taxon>Uroviricota</taxon>
        <taxon>Caudoviricetes</taxon>
        <taxon>Soupsvirus</taxon>
        <taxon>Soupsvirus soups</taxon>
    </lineage>
</organism>
<dbReference type="RefSeq" id="YP_009269393.1">
    <property type="nucleotide sequence ID" value="NC_030698.1"/>
</dbReference>
<keyword evidence="2" id="KW-1185">Reference proteome</keyword>
<gene>
    <name evidence="1" type="primary">95</name>
    <name evidence="1" type="ORF">PBI_SOUPS_95</name>
</gene>